<feature type="domain" description="Rhodanese" evidence="1">
    <location>
        <begin position="48"/>
        <end position="150"/>
    </location>
</feature>
<sequence length="178" mass="19984">MALSMQKSGIVLRGAVRPASSRHSVVVRAEGVPDSAKITCRQVKQLINDKGYEFWDIRTPDENAEGAKRWWKNVPFAFMGEKGPVLNRQFKPFLLRALPNKMSRVILACDDGTDRSEMAYEMVQEEGYTAIKVLEGGCLEYLEFDPLDEKDKAPKWRLTGQTSGVRYAYSDGATDDSA</sequence>
<comment type="caution">
    <text evidence="2">The sequence shown here is derived from an EMBL/GenBank/DDBJ whole genome shotgun (WGS) entry which is preliminary data.</text>
</comment>
<dbReference type="SUPFAM" id="SSF52821">
    <property type="entry name" value="Rhodanese/Cell cycle control phosphatase"/>
    <property type="match status" value="1"/>
</dbReference>
<dbReference type="Pfam" id="PF00581">
    <property type="entry name" value="Rhodanese"/>
    <property type="match status" value="1"/>
</dbReference>
<name>A0ABQ7GVT5_DUNSA</name>
<dbReference type="Proteomes" id="UP000815325">
    <property type="component" value="Unassembled WGS sequence"/>
</dbReference>
<gene>
    <name evidence="2" type="ORF">DUNSADRAFT_2356</name>
</gene>
<reference evidence="2" key="1">
    <citation type="submission" date="2017-08" db="EMBL/GenBank/DDBJ databases">
        <authorList>
            <person name="Polle J.E."/>
            <person name="Barry K."/>
            <person name="Cushman J."/>
            <person name="Schmutz J."/>
            <person name="Tran D."/>
            <person name="Hathwaick L.T."/>
            <person name="Yim W.C."/>
            <person name="Jenkins J."/>
            <person name="Mckie-Krisberg Z.M."/>
            <person name="Prochnik S."/>
            <person name="Lindquist E."/>
            <person name="Dockter R.B."/>
            <person name="Adam C."/>
            <person name="Molina H."/>
            <person name="Bunkerborg J."/>
            <person name="Jin E."/>
            <person name="Buchheim M."/>
            <person name="Magnuson J."/>
        </authorList>
    </citation>
    <scope>NUCLEOTIDE SEQUENCE</scope>
    <source>
        <strain evidence="2">CCAP 19/18</strain>
    </source>
</reference>
<dbReference type="EMBL" id="MU069568">
    <property type="protein sequence ID" value="KAF5838731.1"/>
    <property type="molecule type" value="Genomic_DNA"/>
</dbReference>
<protein>
    <submittedName>
        <fullName evidence="2">Rhodanese-like domain protein</fullName>
    </submittedName>
</protein>
<keyword evidence="3" id="KW-1185">Reference proteome</keyword>
<dbReference type="PANTHER" id="PTHR44542">
    <property type="entry name" value="THIOSULFATE SULFURTRANSFERASE 18"/>
    <property type="match status" value="1"/>
</dbReference>
<evidence type="ECO:0000259" key="1">
    <source>
        <dbReference type="PROSITE" id="PS50206"/>
    </source>
</evidence>
<accession>A0ABQ7GVT5</accession>
<evidence type="ECO:0000313" key="2">
    <source>
        <dbReference type="EMBL" id="KAF5838731.1"/>
    </source>
</evidence>
<dbReference type="CDD" id="cd00158">
    <property type="entry name" value="RHOD"/>
    <property type="match status" value="1"/>
</dbReference>
<dbReference type="Gene3D" id="3.40.250.10">
    <property type="entry name" value="Rhodanese-like domain"/>
    <property type="match status" value="1"/>
</dbReference>
<organism evidence="2 3">
    <name type="scientific">Dunaliella salina</name>
    <name type="common">Green alga</name>
    <name type="synonym">Protococcus salinus</name>
    <dbReference type="NCBI Taxonomy" id="3046"/>
    <lineage>
        <taxon>Eukaryota</taxon>
        <taxon>Viridiplantae</taxon>
        <taxon>Chlorophyta</taxon>
        <taxon>core chlorophytes</taxon>
        <taxon>Chlorophyceae</taxon>
        <taxon>CS clade</taxon>
        <taxon>Chlamydomonadales</taxon>
        <taxon>Dunaliellaceae</taxon>
        <taxon>Dunaliella</taxon>
    </lineage>
</organism>
<dbReference type="InterPro" id="IPR044684">
    <property type="entry name" value="STR17/STR18/HARC1-like"/>
</dbReference>
<evidence type="ECO:0000313" key="3">
    <source>
        <dbReference type="Proteomes" id="UP000815325"/>
    </source>
</evidence>
<proteinExistence type="predicted"/>
<dbReference type="InterPro" id="IPR036873">
    <property type="entry name" value="Rhodanese-like_dom_sf"/>
</dbReference>
<dbReference type="PROSITE" id="PS50206">
    <property type="entry name" value="RHODANESE_3"/>
    <property type="match status" value="1"/>
</dbReference>
<dbReference type="InterPro" id="IPR001763">
    <property type="entry name" value="Rhodanese-like_dom"/>
</dbReference>
<dbReference type="PANTHER" id="PTHR44542:SF14">
    <property type="entry name" value="PROTEIN HIGH ARSENIC CONTENT 1, MITOCHONDRIAL-RELATED"/>
    <property type="match status" value="1"/>
</dbReference>